<dbReference type="GO" id="GO:0016114">
    <property type="term" value="P:terpenoid biosynthetic process"/>
    <property type="evidence" value="ECO:0007669"/>
    <property type="project" value="InterPro"/>
</dbReference>
<comment type="caution">
    <text evidence="5">The sequence shown here is derived from an EMBL/GenBank/DDBJ whole genome shotgun (WGS) entry which is preliminary data.</text>
</comment>
<dbReference type="InterPro" id="IPR005630">
    <property type="entry name" value="Terpene_synthase_metal-bd"/>
</dbReference>
<dbReference type="PANTHER" id="PTHR31225:SF244">
    <property type="entry name" value="1,8-CINEOLE SYNTHASE 1, CHLOROPLASTIC-RELATED"/>
    <property type="match status" value="1"/>
</dbReference>
<proteinExistence type="predicted"/>
<dbReference type="Pfam" id="PF03936">
    <property type="entry name" value="Terpene_synth_C"/>
    <property type="match status" value="1"/>
</dbReference>
<dbReference type="SUPFAM" id="SSF48576">
    <property type="entry name" value="Terpenoid synthases"/>
    <property type="match status" value="1"/>
</dbReference>
<dbReference type="EMBL" id="JAYMYQ010000006">
    <property type="protein sequence ID" value="KAK7324275.1"/>
    <property type="molecule type" value="Genomic_DNA"/>
</dbReference>
<evidence type="ECO:0000256" key="2">
    <source>
        <dbReference type="ARBA" id="ARBA00022842"/>
    </source>
</evidence>
<sequence length="364" mass="41736">MALSALSFRSGGMLKPNRLAQATFIATRDRNSFASLQDKKVISMPVVSAVNDNDGLNSSKTWWKSTLLVEKLGFCRDRLLENFIWTVGSNFEPNFGYLRRVMAKVNALITTIDDVYDIYGTLDDLELFTKAIDRWDLNLMDGLPDYMKACFQTLYNFVDDTAHEYMKKNGHNITSYLKKAWTNLCKTYFIEAKWFYSGYIPSFEEYIENGWISISAPLILVHSYFLVPHTLEKGDLIYLEEYSDIIQSSSMILRLANDLGSYKRENKTGDVAKSIQCYMNETGASEEEACEYIKSMLCVTWKKMNKEAHNSPFSQIFIDTTINLARMALCMYKDGDGHTIQDLEVKNLIQSLIVESIPMINVKK</sequence>
<evidence type="ECO:0000256" key="1">
    <source>
        <dbReference type="ARBA" id="ARBA00022723"/>
    </source>
</evidence>
<name>A0AAN9Q4F8_CANGL</name>
<evidence type="ECO:0000313" key="6">
    <source>
        <dbReference type="Proteomes" id="UP001367508"/>
    </source>
</evidence>
<evidence type="ECO:0000256" key="3">
    <source>
        <dbReference type="ARBA" id="ARBA00023239"/>
    </source>
</evidence>
<dbReference type="FunFam" id="1.10.600.10:FF:000007">
    <property type="entry name" value="Isoprene synthase, chloroplastic"/>
    <property type="match status" value="1"/>
</dbReference>
<dbReference type="Proteomes" id="UP001367508">
    <property type="component" value="Unassembled WGS sequence"/>
</dbReference>
<dbReference type="PANTHER" id="PTHR31225">
    <property type="entry name" value="OS04G0344100 PROTEIN-RELATED"/>
    <property type="match status" value="1"/>
</dbReference>
<dbReference type="GO" id="GO:0000287">
    <property type="term" value="F:magnesium ion binding"/>
    <property type="evidence" value="ECO:0007669"/>
    <property type="project" value="InterPro"/>
</dbReference>
<dbReference type="Gene3D" id="1.10.600.10">
    <property type="entry name" value="Farnesyl Diphosphate Synthase"/>
    <property type="match status" value="1"/>
</dbReference>
<organism evidence="5 6">
    <name type="scientific">Canavalia gladiata</name>
    <name type="common">Sword bean</name>
    <name type="synonym">Dolichos gladiatus</name>
    <dbReference type="NCBI Taxonomy" id="3824"/>
    <lineage>
        <taxon>Eukaryota</taxon>
        <taxon>Viridiplantae</taxon>
        <taxon>Streptophyta</taxon>
        <taxon>Embryophyta</taxon>
        <taxon>Tracheophyta</taxon>
        <taxon>Spermatophyta</taxon>
        <taxon>Magnoliopsida</taxon>
        <taxon>eudicotyledons</taxon>
        <taxon>Gunneridae</taxon>
        <taxon>Pentapetalae</taxon>
        <taxon>rosids</taxon>
        <taxon>fabids</taxon>
        <taxon>Fabales</taxon>
        <taxon>Fabaceae</taxon>
        <taxon>Papilionoideae</taxon>
        <taxon>50 kb inversion clade</taxon>
        <taxon>NPAAA clade</taxon>
        <taxon>indigoferoid/millettioid clade</taxon>
        <taxon>Phaseoleae</taxon>
        <taxon>Canavalia</taxon>
    </lineage>
</organism>
<dbReference type="SFLD" id="SFLDG01019">
    <property type="entry name" value="Terpene_Cyclase_Like_1_C_Termi"/>
    <property type="match status" value="1"/>
</dbReference>
<evidence type="ECO:0000259" key="4">
    <source>
        <dbReference type="Pfam" id="PF03936"/>
    </source>
</evidence>
<keyword evidence="3" id="KW-0456">Lyase</keyword>
<gene>
    <name evidence="5" type="ORF">VNO77_27807</name>
</gene>
<protein>
    <recommendedName>
        <fullName evidence="4">Terpene synthase metal-binding domain-containing protein</fullName>
    </recommendedName>
</protein>
<evidence type="ECO:0000313" key="5">
    <source>
        <dbReference type="EMBL" id="KAK7324275.1"/>
    </source>
</evidence>
<accession>A0AAN9Q4F8</accession>
<dbReference type="GO" id="GO:0010333">
    <property type="term" value="F:terpene synthase activity"/>
    <property type="evidence" value="ECO:0007669"/>
    <property type="project" value="InterPro"/>
</dbReference>
<keyword evidence="2" id="KW-0460">Magnesium</keyword>
<feature type="domain" description="Terpene synthase metal-binding" evidence="4">
    <location>
        <begin position="68"/>
        <end position="303"/>
    </location>
</feature>
<keyword evidence="6" id="KW-1185">Reference proteome</keyword>
<keyword evidence="1" id="KW-0479">Metal-binding</keyword>
<dbReference type="InterPro" id="IPR008949">
    <property type="entry name" value="Isoprenoid_synthase_dom_sf"/>
</dbReference>
<dbReference type="SFLD" id="SFLDS00005">
    <property type="entry name" value="Isoprenoid_Synthase_Type_I"/>
    <property type="match status" value="1"/>
</dbReference>
<dbReference type="AlphaFoldDB" id="A0AAN9Q4F8"/>
<dbReference type="InterPro" id="IPR050148">
    <property type="entry name" value="Terpene_synthase-like"/>
</dbReference>
<reference evidence="5 6" key="1">
    <citation type="submission" date="2024-01" db="EMBL/GenBank/DDBJ databases">
        <title>The genomes of 5 underutilized Papilionoideae crops provide insights into root nodulation and disease resistanc.</title>
        <authorList>
            <person name="Jiang F."/>
        </authorList>
    </citation>
    <scope>NUCLEOTIDE SEQUENCE [LARGE SCALE GENOMIC DNA]</scope>
    <source>
        <strain evidence="5">LVBAO_FW01</strain>
        <tissue evidence="5">Leaves</tissue>
    </source>
</reference>
<dbReference type="InterPro" id="IPR034741">
    <property type="entry name" value="Terpene_cyclase-like_1_C"/>
</dbReference>